<protein>
    <submittedName>
        <fullName evidence="2">Uncharacterized protein</fullName>
    </submittedName>
</protein>
<organism evidence="2 3">
    <name type="scientific">Fusarium equiseti</name>
    <name type="common">Fusarium scirpi</name>
    <dbReference type="NCBI Taxonomy" id="61235"/>
    <lineage>
        <taxon>Eukaryota</taxon>
        <taxon>Fungi</taxon>
        <taxon>Dikarya</taxon>
        <taxon>Ascomycota</taxon>
        <taxon>Pezizomycotina</taxon>
        <taxon>Sordariomycetes</taxon>
        <taxon>Hypocreomycetidae</taxon>
        <taxon>Hypocreales</taxon>
        <taxon>Nectriaceae</taxon>
        <taxon>Fusarium</taxon>
        <taxon>Fusarium incarnatum-equiseti species complex</taxon>
    </lineage>
</organism>
<feature type="signal peptide" evidence="1">
    <location>
        <begin position="1"/>
        <end position="17"/>
    </location>
</feature>
<name>A0ABQ8QWM4_FUSEQ</name>
<comment type="caution">
    <text evidence="2">The sequence shown here is derived from an EMBL/GenBank/DDBJ whole genome shotgun (WGS) entry which is preliminary data.</text>
</comment>
<reference evidence="2" key="1">
    <citation type="submission" date="2022-09" db="EMBL/GenBank/DDBJ databases">
        <title>Fusarium specimens isolated from Avocado Roots.</title>
        <authorList>
            <person name="Stajich J."/>
            <person name="Roper C."/>
            <person name="Heimlech-Rivalta G."/>
        </authorList>
    </citation>
    <scope>NUCLEOTIDE SEQUENCE</scope>
    <source>
        <strain evidence="2">CF00095</strain>
    </source>
</reference>
<accession>A0ABQ8QWM4</accession>
<proteinExistence type="predicted"/>
<dbReference type="Proteomes" id="UP001152024">
    <property type="component" value="Unassembled WGS sequence"/>
</dbReference>
<sequence length="297" mass="31649">MRASILLTSFIAGLGAAQSIVDPVNYDILNDPFHEELRNISLASNQESQLGARAAERHFRLSTGAIIVAGYTFVYGGSQMKQVYDACLEVQGGAVSTGGDCIKASAELLSAYAILGVAGYTGQTACIGLLTGDKGLANTVSGDQGQGSNVKRAAIDPPPFQYGVSNISDSMIDLMNHAAAVGQQQQKVTKPNPALRQSCSNNNANLFRDSHFFLYSGNNGMKLQCKPGCGQGGWNGRDMTITLDRLASTLMLHNDMNAQFTVYNNNNGRVYARCKMVFLTGASDTCPEFITGQGCNF</sequence>
<evidence type="ECO:0000313" key="2">
    <source>
        <dbReference type="EMBL" id="KAJ4112138.1"/>
    </source>
</evidence>
<evidence type="ECO:0000313" key="3">
    <source>
        <dbReference type="Proteomes" id="UP001152024"/>
    </source>
</evidence>
<keyword evidence="1" id="KW-0732">Signal</keyword>
<evidence type="ECO:0000256" key="1">
    <source>
        <dbReference type="SAM" id="SignalP"/>
    </source>
</evidence>
<gene>
    <name evidence="2" type="ORF">NW768_011717</name>
</gene>
<dbReference type="EMBL" id="JAOQBH010000032">
    <property type="protein sequence ID" value="KAJ4112138.1"/>
    <property type="molecule type" value="Genomic_DNA"/>
</dbReference>
<keyword evidence="3" id="KW-1185">Reference proteome</keyword>
<feature type="chain" id="PRO_5046143099" evidence="1">
    <location>
        <begin position="18"/>
        <end position="297"/>
    </location>
</feature>